<dbReference type="PROSITE" id="PS00018">
    <property type="entry name" value="EF_HAND_1"/>
    <property type="match status" value="2"/>
</dbReference>
<feature type="transmembrane region" description="Helical" evidence="8">
    <location>
        <begin position="232"/>
        <end position="253"/>
    </location>
</feature>
<dbReference type="SUPFAM" id="SSF56112">
    <property type="entry name" value="Protein kinase-like (PK-like)"/>
    <property type="match status" value="1"/>
</dbReference>
<evidence type="ECO:0000256" key="1">
    <source>
        <dbReference type="ARBA" id="ARBA00022692"/>
    </source>
</evidence>
<feature type="domain" description="Protein kinase" evidence="9">
    <location>
        <begin position="232"/>
        <end position="573"/>
    </location>
</feature>
<feature type="domain" description="EF-hand" evidence="10">
    <location>
        <begin position="577"/>
        <end position="612"/>
    </location>
</feature>
<dbReference type="Pfam" id="PF13499">
    <property type="entry name" value="EF-hand_7"/>
    <property type="match status" value="1"/>
</dbReference>
<gene>
    <name evidence="11" type="ORF">GIB67_035000</name>
</gene>
<dbReference type="InterPro" id="IPR002048">
    <property type="entry name" value="EF_hand_dom"/>
</dbReference>
<evidence type="ECO:0000313" key="11">
    <source>
        <dbReference type="EMBL" id="KAF6161837.1"/>
    </source>
</evidence>
<dbReference type="GO" id="GO:0004672">
    <property type="term" value="F:protein kinase activity"/>
    <property type="evidence" value="ECO:0007669"/>
    <property type="project" value="InterPro"/>
</dbReference>
<evidence type="ECO:0000256" key="3">
    <source>
        <dbReference type="ARBA" id="ARBA00022837"/>
    </source>
</evidence>
<dbReference type="InterPro" id="IPR011009">
    <property type="entry name" value="Kinase-like_dom_sf"/>
</dbReference>
<proteinExistence type="predicted"/>
<dbReference type="Pfam" id="PF00069">
    <property type="entry name" value="Pkinase"/>
    <property type="match status" value="1"/>
</dbReference>
<dbReference type="Pfam" id="PF13405">
    <property type="entry name" value="EF-hand_6"/>
    <property type="match status" value="1"/>
</dbReference>
<feature type="compositionally biased region" description="Basic and acidic residues" evidence="7">
    <location>
        <begin position="693"/>
        <end position="702"/>
    </location>
</feature>
<evidence type="ECO:0000256" key="2">
    <source>
        <dbReference type="ARBA" id="ARBA00022729"/>
    </source>
</evidence>
<dbReference type="Gene3D" id="1.10.238.10">
    <property type="entry name" value="EF-hand"/>
    <property type="match status" value="1"/>
</dbReference>
<feature type="compositionally biased region" description="Acidic residues" evidence="7">
    <location>
        <begin position="673"/>
        <end position="692"/>
    </location>
</feature>
<dbReference type="FunFam" id="3.30.200.20:FF:000489">
    <property type="entry name" value="Inactive receptor-like serine/threonine-protein kinase"/>
    <property type="match status" value="1"/>
</dbReference>
<dbReference type="PROSITE" id="PS50222">
    <property type="entry name" value="EF_HAND_2"/>
    <property type="match status" value="3"/>
</dbReference>
<dbReference type="GO" id="GO:0005524">
    <property type="term" value="F:ATP binding"/>
    <property type="evidence" value="ECO:0007669"/>
    <property type="project" value="InterPro"/>
</dbReference>
<dbReference type="FunFam" id="1.10.238.10:FF:000050">
    <property type="entry name" value="Calcium-dependent protein kinase 7"/>
    <property type="match status" value="1"/>
</dbReference>
<evidence type="ECO:0000256" key="4">
    <source>
        <dbReference type="ARBA" id="ARBA00022989"/>
    </source>
</evidence>
<name>A0A7J7N3Z1_9MAGN</name>
<accession>A0A7J7N3Z1</accession>
<feature type="compositionally biased region" description="Basic and acidic residues" evidence="7">
    <location>
        <begin position="662"/>
        <end position="672"/>
    </location>
</feature>
<protein>
    <submittedName>
        <fullName evidence="11">Uncharacterized protein</fullName>
    </submittedName>
</protein>
<dbReference type="PANTHER" id="PTHR46084">
    <property type="entry name" value="PROTEIN MALE DISCOVERER 2"/>
    <property type="match status" value="1"/>
</dbReference>
<evidence type="ECO:0000313" key="12">
    <source>
        <dbReference type="Proteomes" id="UP000541444"/>
    </source>
</evidence>
<dbReference type="GO" id="GO:0005509">
    <property type="term" value="F:calcium ion binding"/>
    <property type="evidence" value="ECO:0007669"/>
    <property type="project" value="InterPro"/>
</dbReference>
<reference evidence="11 12" key="1">
    <citation type="journal article" date="2020" name="IScience">
        <title>Genome Sequencing of the Endangered Kingdonia uniflora (Circaeasteraceae, Ranunculales) Reveals Potential Mechanisms of Evolutionary Specialization.</title>
        <authorList>
            <person name="Sun Y."/>
            <person name="Deng T."/>
            <person name="Zhang A."/>
            <person name="Moore M.J."/>
            <person name="Landis J.B."/>
            <person name="Lin N."/>
            <person name="Zhang H."/>
            <person name="Zhang X."/>
            <person name="Huang J."/>
            <person name="Zhang X."/>
            <person name="Sun H."/>
            <person name="Wang H."/>
        </authorList>
    </citation>
    <scope>NUCLEOTIDE SEQUENCE [LARGE SCALE GENOMIC DNA]</scope>
    <source>
        <strain evidence="11">TB1705</strain>
        <tissue evidence="11">Leaf</tissue>
    </source>
</reference>
<dbReference type="Gene3D" id="1.10.510.10">
    <property type="entry name" value="Transferase(Phosphotransferase) domain 1"/>
    <property type="match status" value="1"/>
</dbReference>
<dbReference type="PROSITE" id="PS50011">
    <property type="entry name" value="PROTEIN_KINASE_DOM"/>
    <property type="match status" value="1"/>
</dbReference>
<dbReference type="InterPro" id="IPR011992">
    <property type="entry name" value="EF-hand-dom_pair"/>
</dbReference>
<evidence type="ECO:0000259" key="10">
    <source>
        <dbReference type="PROSITE" id="PS50222"/>
    </source>
</evidence>
<dbReference type="Proteomes" id="UP000541444">
    <property type="component" value="Unassembled WGS sequence"/>
</dbReference>
<organism evidence="11 12">
    <name type="scientific">Kingdonia uniflora</name>
    <dbReference type="NCBI Taxonomy" id="39325"/>
    <lineage>
        <taxon>Eukaryota</taxon>
        <taxon>Viridiplantae</taxon>
        <taxon>Streptophyta</taxon>
        <taxon>Embryophyta</taxon>
        <taxon>Tracheophyta</taxon>
        <taxon>Spermatophyta</taxon>
        <taxon>Magnoliopsida</taxon>
        <taxon>Ranunculales</taxon>
        <taxon>Circaeasteraceae</taxon>
        <taxon>Kingdonia</taxon>
    </lineage>
</organism>
<comment type="subcellular location">
    <subcellularLocation>
        <location evidence="6">Endomembrane system</location>
        <topology evidence="6">Single-pass type I membrane protein</topology>
    </subcellularLocation>
</comment>
<feature type="domain" description="EF-hand" evidence="10">
    <location>
        <begin position="549"/>
        <end position="576"/>
    </location>
</feature>
<evidence type="ECO:0000256" key="6">
    <source>
        <dbReference type="ARBA" id="ARBA00046288"/>
    </source>
</evidence>
<keyword evidence="12" id="KW-1185">Reference proteome</keyword>
<dbReference type="SMART" id="SM00054">
    <property type="entry name" value="EFh"/>
    <property type="match status" value="3"/>
</dbReference>
<evidence type="ECO:0000256" key="5">
    <source>
        <dbReference type="ARBA" id="ARBA00023136"/>
    </source>
</evidence>
<dbReference type="InterPro" id="IPR000719">
    <property type="entry name" value="Prot_kinase_dom"/>
</dbReference>
<dbReference type="OrthoDB" id="40902at2759"/>
<sequence>MLTKVDGSFLDPSVFIFLTEDFTNGVAGDDTYMVYFEVRFELLRGVDEGKEQSLELVYRVLTGVKVLQINRGFGDEVESMTGQGGVDAGHFVEFPHEDIFLGSKKRGAVSVGEVKEFARERYNDYYGFTSFMGISVGKGSVHAIKDFDLARFIEEMLGEVLKHFCSLNDAAIQLRVSADDPHTQGVAGRAHTPATSASGLRHASSGDHQFIKWLSAISAVWVPLNNANDFGLLRFSFVGVGASVVVIIAAIVCKGVPKLKRVELQIACEDFSNIICSSLDGTIYKRTLSSGVEIAVASTAVLSAHDWSTQLEAHFRKKIETLSNVNHKNFMNLLDLCEEEEHFTRMMVFEYAPNGTLFEHLHSGGGKLSVLSDPAEKDISISYELAQELGRGERAAAVVTKMIVEVVESCHIHGVIHRNLKAENFVFTNKKEIAALKAIDFGLSVFFKPSEHFTEIVGSPYYMAPKKAPNVSLGETVKARLKQFSVMNKLKKRTLRAVAENFFEEEFVGIKESFQLMDVNNNGKITLGELKVGLGKIGHNIPDVDHQMLMEAADVDGNGTLDFEEYVAVAIYLRKIENDEYLHKAFEFFDKKKSGYIEIEELRDALADKVDTNNEEVITAIIHDVDTKKFDSYEERLYDGHREKDSKVHAESDADSGGSLKVEPEKEGKSEEDVSQDVSEEGSDDESEEEEKYEMKKMRSYPDEIPDIFMLDSSHGRAGHSRNA</sequence>
<dbReference type="SUPFAM" id="SSF47473">
    <property type="entry name" value="EF-hand"/>
    <property type="match status" value="1"/>
</dbReference>
<dbReference type="InterPro" id="IPR018247">
    <property type="entry name" value="EF_Hand_1_Ca_BS"/>
</dbReference>
<evidence type="ECO:0000256" key="8">
    <source>
        <dbReference type="SAM" id="Phobius"/>
    </source>
</evidence>
<feature type="domain" description="EF-hand" evidence="10">
    <location>
        <begin position="505"/>
        <end position="540"/>
    </location>
</feature>
<keyword evidence="5 8" id="KW-0472">Membrane</keyword>
<evidence type="ECO:0000256" key="7">
    <source>
        <dbReference type="SAM" id="MobiDB-lite"/>
    </source>
</evidence>
<dbReference type="PANTHER" id="PTHR46084:SF14">
    <property type="entry name" value="PROTEIN KINASE DOMAIN-CONTAINING PROTEIN"/>
    <property type="match status" value="1"/>
</dbReference>
<feature type="compositionally biased region" description="Basic and acidic residues" evidence="7">
    <location>
        <begin position="641"/>
        <end position="652"/>
    </location>
</feature>
<dbReference type="Gene3D" id="3.30.200.20">
    <property type="entry name" value="Phosphorylase Kinase, domain 1"/>
    <property type="match status" value="1"/>
</dbReference>
<feature type="region of interest" description="Disordered" evidence="7">
    <location>
        <begin position="641"/>
        <end position="724"/>
    </location>
</feature>
<evidence type="ECO:0000259" key="9">
    <source>
        <dbReference type="PROSITE" id="PS50011"/>
    </source>
</evidence>
<comment type="caution">
    <text evidence="11">The sequence shown here is derived from an EMBL/GenBank/DDBJ whole genome shotgun (WGS) entry which is preliminary data.</text>
</comment>
<dbReference type="GO" id="GO:0012505">
    <property type="term" value="C:endomembrane system"/>
    <property type="evidence" value="ECO:0007669"/>
    <property type="project" value="UniProtKB-SubCell"/>
</dbReference>
<keyword evidence="1 8" id="KW-0812">Transmembrane</keyword>
<dbReference type="AlphaFoldDB" id="A0A7J7N3Z1"/>
<keyword evidence="2" id="KW-0732">Signal</keyword>
<keyword evidence="3" id="KW-0106">Calcium</keyword>
<dbReference type="EMBL" id="JACGCM010001085">
    <property type="protein sequence ID" value="KAF6161837.1"/>
    <property type="molecule type" value="Genomic_DNA"/>
</dbReference>
<keyword evidence="4 8" id="KW-1133">Transmembrane helix</keyword>